<dbReference type="OrthoDB" id="8418771at2"/>
<sequence length="100" mass="11462">MRDCDTLSESMNALREEGYTVDFNLDKNCLICADGRYRLMPDEFNIDKYFRFEGMTDPGDESILYAISSEKHNIKGVFVNGYGIYSDAIASEMIDKLKVH</sequence>
<name>A0A2V4WUL3_9FLAO</name>
<comment type="caution">
    <text evidence="1">The sequence shown here is derived from an EMBL/GenBank/DDBJ whole genome shotgun (WGS) entry which is preliminary data.</text>
</comment>
<gene>
    <name evidence="1" type="ORF">DFQ11_10513</name>
</gene>
<accession>A0A2V4WUL3</accession>
<organism evidence="1 2">
    <name type="scientific">Winogradskyella epiphytica</name>
    <dbReference type="NCBI Taxonomy" id="262005"/>
    <lineage>
        <taxon>Bacteria</taxon>
        <taxon>Pseudomonadati</taxon>
        <taxon>Bacteroidota</taxon>
        <taxon>Flavobacteriia</taxon>
        <taxon>Flavobacteriales</taxon>
        <taxon>Flavobacteriaceae</taxon>
        <taxon>Winogradskyella</taxon>
    </lineage>
</organism>
<proteinExistence type="predicted"/>
<reference evidence="1 2" key="1">
    <citation type="submission" date="2018-06" db="EMBL/GenBank/DDBJ databases">
        <title>Genomic Encyclopedia of Type Strains, Phase III (KMG-III): the genomes of soil and plant-associated and newly described type strains.</title>
        <authorList>
            <person name="Whitman W."/>
        </authorList>
    </citation>
    <scope>NUCLEOTIDE SEQUENCE [LARGE SCALE GENOMIC DNA]</scope>
    <source>
        <strain evidence="1 2">CECT 7945</strain>
    </source>
</reference>
<evidence type="ECO:0000313" key="2">
    <source>
        <dbReference type="Proteomes" id="UP000248054"/>
    </source>
</evidence>
<dbReference type="Proteomes" id="UP000248054">
    <property type="component" value="Unassembled WGS sequence"/>
</dbReference>
<keyword evidence="2" id="KW-1185">Reference proteome</keyword>
<dbReference type="EMBL" id="QJTD01000005">
    <property type="protein sequence ID" value="PYE80416.1"/>
    <property type="molecule type" value="Genomic_DNA"/>
</dbReference>
<protein>
    <recommendedName>
        <fullName evidence="3">Phosphoribosylpyrophosphate synthetase</fullName>
    </recommendedName>
</protein>
<evidence type="ECO:0000313" key="1">
    <source>
        <dbReference type="EMBL" id="PYE80416.1"/>
    </source>
</evidence>
<evidence type="ECO:0008006" key="3">
    <source>
        <dbReference type="Google" id="ProtNLM"/>
    </source>
</evidence>
<dbReference type="AlphaFoldDB" id="A0A2V4WUL3"/>
<dbReference type="RefSeq" id="WP_110475935.1">
    <property type="nucleotide sequence ID" value="NZ_BMWQ01000005.1"/>
</dbReference>